<gene>
    <name evidence="6" type="ORF">FHR37_005802</name>
    <name evidence="7" type="ORF">SAMN05421678_114114</name>
</gene>
<evidence type="ECO:0000256" key="1">
    <source>
        <dbReference type="ARBA" id="ARBA00004141"/>
    </source>
</evidence>
<evidence type="ECO:0000256" key="4">
    <source>
        <dbReference type="ARBA" id="ARBA00023136"/>
    </source>
</evidence>
<reference evidence="6 9" key="2">
    <citation type="submission" date="2020-07" db="EMBL/GenBank/DDBJ databases">
        <title>Sequencing the genomes of 1000 actinobacteria strains.</title>
        <authorList>
            <person name="Klenk H.-P."/>
        </authorList>
    </citation>
    <scope>NUCLEOTIDE SEQUENCE [LARGE SCALE GENOMIC DNA]</scope>
    <source>
        <strain evidence="6 9">DSM 45117</strain>
    </source>
</reference>
<feature type="transmembrane region" description="Helical" evidence="5">
    <location>
        <begin position="84"/>
        <end position="102"/>
    </location>
</feature>
<dbReference type="Pfam" id="PF13564">
    <property type="entry name" value="DoxX_2"/>
    <property type="match status" value="1"/>
</dbReference>
<sequence length="140" mass="14972">MTTHEVRSTAAPHRSRALTITLWVLQVLLAAFFLSVAYSKLSGDPAQVEGFEALGFGQWLRYLTGACELAGAIGLLIPRLCGLAAIALVGLMVCATLTNLFLMPGMAAMAILTVALGILIAFVAWARWADTRELLAGLRR</sequence>
<dbReference type="InterPro" id="IPR032808">
    <property type="entry name" value="DoxX"/>
</dbReference>
<feature type="transmembrane region" description="Helical" evidence="5">
    <location>
        <begin position="108"/>
        <end position="129"/>
    </location>
</feature>
<dbReference type="OrthoDB" id="3576439at2"/>
<dbReference type="STRING" id="504797.SAMN05421678_114114"/>
<evidence type="ECO:0000313" key="6">
    <source>
        <dbReference type="EMBL" id="NYH86951.1"/>
    </source>
</evidence>
<dbReference type="EMBL" id="FOOI01000014">
    <property type="protein sequence ID" value="SFH25445.1"/>
    <property type="molecule type" value="Genomic_DNA"/>
</dbReference>
<evidence type="ECO:0000313" key="9">
    <source>
        <dbReference type="Proteomes" id="UP000533017"/>
    </source>
</evidence>
<keyword evidence="9" id="KW-1185">Reference proteome</keyword>
<evidence type="ECO:0000313" key="8">
    <source>
        <dbReference type="Proteomes" id="UP000199052"/>
    </source>
</evidence>
<evidence type="ECO:0000256" key="5">
    <source>
        <dbReference type="SAM" id="Phobius"/>
    </source>
</evidence>
<organism evidence="7 8">
    <name type="scientific">Actinopolymorpha cephalotaxi</name>
    <dbReference type="NCBI Taxonomy" id="504797"/>
    <lineage>
        <taxon>Bacteria</taxon>
        <taxon>Bacillati</taxon>
        <taxon>Actinomycetota</taxon>
        <taxon>Actinomycetes</taxon>
        <taxon>Propionibacteriales</taxon>
        <taxon>Actinopolymorphaceae</taxon>
        <taxon>Actinopolymorpha</taxon>
    </lineage>
</organism>
<evidence type="ECO:0000256" key="3">
    <source>
        <dbReference type="ARBA" id="ARBA00022989"/>
    </source>
</evidence>
<feature type="transmembrane region" description="Helical" evidence="5">
    <location>
        <begin position="59"/>
        <end position="77"/>
    </location>
</feature>
<keyword evidence="2 5" id="KW-0812">Transmembrane</keyword>
<evidence type="ECO:0000313" key="7">
    <source>
        <dbReference type="EMBL" id="SFH25445.1"/>
    </source>
</evidence>
<evidence type="ECO:0000256" key="2">
    <source>
        <dbReference type="ARBA" id="ARBA00022692"/>
    </source>
</evidence>
<name>A0A1I2YIJ6_9ACTN</name>
<feature type="transmembrane region" description="Helical" evidence="5">
    <location>
        <begin position="20"/>
        <end position="39"/>
    </location>
</feature>
<reference evidence="7 8" key="1">
    <citation type="submission" date="2016-10" db="EMBL/GenBank/DDBJ databases">
        <authorList>
            <person name="de Groot N.N."/>
        </authorList>
    </citation>
    <scope>NUCLEOTIDE SEQUENCE [LARGE SCALE GENOMIC DNA]</scope>
    <source>
        <strain evidence="7 8">CPCC 202808</strain>
    </source>
</reference>
<comment type="subcellular location">
    <subcellularLocation>
        <location evidence="1">Membrane</location>
        <topology evidence="1">Multi-pass membrane protein</topology>
    </subcellularLocation>
</comment>
<proteinExistence type="predicted"/>
<keyword evidence="4 5" id="KW-0472">Membrane</keyword>
<dbReference type="Proteomes" id="UP000533017">
    <property type="component" value="Unassembled WGS sequence"/>
</dbReference>
<keyword evidence="3 5" id="KW-1133">Transmembrane helix</keyword>
<dbReference type="EMBL" id="JACBZA010000001">
    <property type="protein sequence ID" value="NYH86951.1"/>
    <property type="molecule type" value="Genomic_DNA"/>
</dbReference>
<dbReference type="AlphaFoldDB" id="A0A1I2YIJ6"/>
<dbReference type="RefSeq" id="WP_092886707.1">
    <property type="nucleotide sequence ID" value="NZ_FOOI01000014.1"/>
</dbReference>
<dbReference type="Proteomes" id="UP000199052">
    <property type="component" value="Unassembled WGS sequence"/>
</dbReference>
<protein>
    <submittedName>
        <fullName evidence="7">DoxX-like family protein</fullName>
    </submittedName>
    <submittedName>
        <fullName evidence="6">Membrane protein YphA (DoxX/SURF4 family)</fullName>
    </submittedName>
</protein>
<dbReference type="GO" id="GO:0016020">
    <property type="term" value="C:membrane"/>
    <property type="evidence" value="ECO:0007669"/>
    <property type="project" value="UniProtKB-SubCell"/>
</dbReference>
<accession>A0A1I2YIJ6</accession>